<dbReference type="InterPro" id="IPR015798">
    <property type="entry name" value="Cu_amine_oxidase_C"/>
</dbReference>
<comment type="caution">
    <text evidence="13">The sequence shown here is derived from an EMBL/GenBank/DDBJ whole genome shotgun (WGS) entry which is preliminary data.</text>
</comment>
<dbReference type="OrthoDB" id="3341590at2759"/>
<dbReference type="Gene3D" id="3.10.450.40">
    <property type="match status" value="2"/>
</dbReference>
<evidence type="ECO:0000259" key="10">
    <source>
        <dbReference type="Pfam" id="PF01179"/>
    </source>
</evidence>
<dbReference type="InterPro" id="IPR036460">
    <property type="entry name" value="Cu_amine_oxidase_C_sf"/>
</dbReference>
<dbReference type="Pfam" id="PF01179">
    <property type="entry name" value="Cu_amine_oxid"/>
    <property type="match status" value="2"/>
</dbReference>
<dbReference type="Pfam" id="PF09248">
    <property type="entry name" value="DUF1965"/>
    <property type="match status" value="1"/>
</dbReference>
<dbReference type="SUPFAM" id="SSF54416">
    <property type="entry name" value="Amine oxidase N-terminal region"/>
    <property type="match status" value="2"/>
</dbReference>
<feature type="signal peptide" evidence="9">
    <location>
        <begin position="1"/>
        <end position="21"/>
    </location>
</feature>
<evidence type="ECO:0000259" key="12">
    <source>
        <dbReference type="Pfam" id="PF09248"/>
    </source>
</evidence>
<keyword evidence="3 8" id="KW-0479">Metal-binding</keyword>
<evidence type="ECO:0000256" key="3">
    <source>
        <dbReference type="ARBA" id="ARBA00022723"/>
    </source>
</evidence>
<dbReference type="PANTHER" id="PTHR10638:SF20">
    <property type="entry name" value="AMINE OXIDASE"/>
    <property type="match status" value="1"/>
</dbReference>
<dbReference type="GO" id="GO:0048038">
    <property type="term" value="F:quinone binding"/>
    <property type="evidence" value="ECO:0007669"/>
    <property type="project" value="InterPro"/>
</dbReference>
<evidence type="ECO:0000256" key="2">
    <source>
        <dbReference type="ARBA" id="ARBA00007983"/>
    </source>
</evidence>
<evidence type="ECO:0000256" key="9">
    <source>
        <dbReference type="SAM" id="SignalP"/>
    </source>
</evidence>
<evidence type="ECO:0000256" key="4">
    <source>
        <dbReference type="ARBA" id="ARBA00022772"/>
    </source>
</evidence>
<dbReference type="AlphaFoldDB" id="A0A9W8XNR0"/>
<dbReference type="InterPro" id="IPR015800">
    <property type="entry name" value="Cu_amine_oxidase_N2"/>
</dbReference>
<evidence type="ECO:0000259" key="11">
    <source>
        <dbReference type="Pfam" id="PF02727"/>
    </source>
</evidence>
<keyword evidence="14" id="KW-1185">Reference proteome</keyword>
<dbReference type="InterPro" id="IPR015328">
    <property type="entry name" value="DUF1965"/>
</dbReference>
<feature type="chain" id="PRO_5040861312" description="Amine oxidase" evidence="9">
    <location>
        <begin position="22"/>
        <end position="749"/>
    </location>
</feature>
<evidence type="ECO:0000256" key="5">
    <source>
        <dbReference type="ARBA" id="ARBA00023002"/>
    </source>
</evidence>
<dbReference type="Proteomes" id="UP001140513">
    <property type="component" value="Unassembled WGS sequence"/>
</dbReference>
<evidence type="ECO:0000256" key="7">
    <source>
        <dbReference type="PIRSR" id="PIRSR600269-51"/>
    </source>
</evidence>
<evidence type="ECO:0000313" key="13">
    <source>
        <dbReference type="EMBL" id="KAJ4354000.1"/>
    </source>
</evidence>
<dbReference type="InterPro" id="IPR000269">
    <property type="entry name" value="Cu_amine_oxidase"/>
</dbReference>
<sequence>MKFHTTVSALVLALVPALINSAPTPEAKAKWVKSGRGHRVIPHDSRQAKRQYLNNTSPEAPVCGDAAVPVTAPVPNVWEGFTDEEAASVAYWLFEQSDLNLTTSEEAGEWDNSVLLIELQRPNKTDVVAYLDGSGPAPERYAHVVLNVRATEEPYYADILVGPLPVVANVTTWSPLDYYHTRKTQGRVRNLGANDDTLYEKLLYPASASIKDITLELWSGTALGHDNDTITIWGVDPMGQEDDRITSWYMFVHKSATGFDTTSILSLGLYFLVDQTGRDPSQWKLLGWFYNNVWYDSTEAFRDAFFSPGFEKLPINIDGPWASTDQSGPLLPHDTLSPPMAIAPAGSRYSVDVEEKYVEWMDFSFYVGFSRDTGLTLYDIKYKGDRIIYELGLQVSTISPDNYPQQRHSTTTYVSATKNTYFSLRSVSTVGNYDYMFTYSFYQDGTVGVEVRASGYIQGAYYANNEDYGWHIHDALSGSMHDHVLNFKADFDILGTANTVQLVKNVATTETYPWSQGKPRNTMKLQRSFIESEDDSRINYGENALTQVIIVNQDEVNKYGEKRGYRILPSSGTAHLTVQNSSSTVNSANWAGYDLQFTKQHDTELTSSHPYNSQDVQNPPINFDHFFDGESLVQEDLVAWINLGMHHVPHTGDLPNTVFTTAHSGVQFMPLNYLLGDASRQTVNQVRINYDAGHVSGVETFGQKDNVCPLNNEIGDVNQELWEYVGDVVVRKYPFDPNHPFEEVLGIEK</sequence>
<reference evidence="13" key="1">
    <citation type="submission" date="2022-10" db="EMBL/GenBank/DDBJ databases">
        <title>Tapping the CABI collections for fungal endophytes: first genome assemblies for Collariella, Neodidymelliopsis, Ascochyta clinopodiicola, Didymella pomorum, Didymosphaeria variabile, Neocosmospora piperis and Neocucurbitaria cava.</title>
        <authorList>
            <person name="Hill R."/>
        </authorList>
    </citation>
    <scope>NUCLEOTIDE SEQUENCE</scope>
    <source>
        <strain evidence="13">IMI 356815</strain>
    </source>
</reference>
<name>A0A9W8XNR0_9PLEO</name>
<gene>
    <name evidence="13" type="ORF">N0V89_005732</name>
</gene>
<dbReference type="GO" id="GO:0005507">
    <property type="term" value="F:copper ion binding"/>
    <property type="evidence" value="ECO:0007669"/>
    <property type="project" value="InterPro"/>
</dbReference>
<evidence type="ECO:0000256" key="6">
    <source>
        <dbReference type="ARBA" id="ARBA00023008"/>
    </source>
</evidence>
<comment type="similarity">
    <text evidence="2 8">Belongs to the copper/topaquinone oxidase family.</text>
</comment>
<evidence type="ECO:0000256" key="8">
    <source>
        <dbReference type="RuleBase" id="RU000672"/>
    </source>
</evidence>
<comment type="cofactor">
    <cofactor evidence="8">
        <name>Cu cation</name>
        <dbReference type="ChEBI" id="CHEBI:23378"/>
    </cofactor>
    <text evidence="8">Contains 1 topaquinone per subunit.</text>
</comment>
<keyword evidence="9" id="KW-0732">Signal</keyword>
<protein>
    <recommendedName>
        <fullName evidence="8">Amine oxidase</fullName>
        <ecNumber evidence="8">1.4.3.-</ecNumber>
    </recommendedName>
</protein>
<comment type="PTM">
    <text evidence="7 8">Topaquinone (TPQ) is generated by copper-dependent autoxidation of a specific tyrosyl residue.</text>
</comment>
<dbReference type="SUPFAM" id="SSF49998">
    <property type="entry name" value="Amine oxidase catalytic domain"/>
    <property type="match status" value="1"/>
</dbReference>
<dbReference type="EMBL" id="JAPEUX010000004">
    <property type="protein sequence ID" value="KAJ4354000.1"/>
    <property type="molecule type" value="Genomic_DNA"/>
</dbReference>
<feature type="domain" description="DUF1965" evidence="12">
    <location>
        <begin position="262"/>
        <end position="328"/>
    </location>
</feature>
<dbReference type="RefSeq" id="XP_056071774.1">
    <property type="nucleotide sequence ID" value="XM_056214507.1"/>
</dbReference>
<proteinExistence type="inferred from homology"/>
<dbReference type="GeneID" id="80909262"/>
<dbReference type="Pfam" id="PF02727">
    <property type="entry name" value="Cu_amine_oxidN2"/>
    <property type="match status" value="1"/>
</dbReference>
<evidence type="ECO:0000313" key="14">
    <source>
        <dbReference type="Proteomes" id="UP001140513"/>
    </source>
</evidence>
<dbReference type="Gene3D" id="2.70.98.20">
    <property type="entry name" value="Copper amine oxidase, catalytic domain"/>
    <property type="match status" value="2"/>
</dbReference>
<dbReference type="EC" id="1.4.3.-" evidence="8"/>
<feature type="domain" description="Copper amine oxidase catalytic" evidence="10">
    <location>
        <begin position="402"/>
        <end position="677"/>
    </location>
</feature>
<feature type="domain" description="Copper amine oxidase catalytic" evidence="10">
    <location>
        <begin position="342"/>
        <end position="394"/>
    </location>
</feature>
<keyword evidence="6 8" id="KW-0186">Copper</keyword>
<feature type="modified residue" description="2',4',5'-topaquinone" evidence="7">
    <location>
        <position position="433"/>
    </location>
</feature>
<dbReference type="PRINTS" id="PR00766">
    <property type="entry name" value="CUDAOXIDASE"/>
</dbReference>
<dbReference type="GO" id="GO:0005886">
    <property type="term" value="C:plasma membrane"/>
    <property type="evidence" value="ECO:0007669"/>
    <property type="project" value="TreeGrafter"/>
</dbReference>
<dbReference type="FunFam" id="3.10.450.40:FF:000018">
    <property type="entry name" value="Amine oxidase"/>
    <property type="match status" value="1"/>
</dbReference>
<dbReference type="InterPro" id="IPR016182">
    <property type="entry name" value="Cu_amine_oxidase_N-reg"/>
</dbReference>
<feature type="domain" description="Copper amine oxidase N2-terminal" evidence="11">
    <location>
        <begin position="94"/>
        <end position="165"/>
    </location>
</feature>
<evidence type="ECO:0000256" key="1">
    <source>
        <dbReference type="ARBA" id="ARBA00001935"/>
    </source>
</evidence>
<organism evidence="13 14">
    <name type="scientific">Didymosphaeria variabile</name>
    <dbReference type="NCBI Taxonomy" id="1932322"/>
    <lineage>
        <taxon>Eukaryota</taxon>
        <taxon>Fungi</taxon>
        <taxon>Dikarya</taxon>
        <taxon>Ascomycota</taxon>
        <taxon>Pezizomycotina</taxon>
        <taxon>Dothideomycetes</taxon>
        <taxon>Pleosporomycetidae</taxon>
        <taxon>Pleosporales</taxon>
        <taxon>Massarineae</taxon>
        <taxon>Didymosphaeriaceae</taxon>
        <taxon>Didymosphaeria</taxon>
    </lineage>
</organism>
<dbReference type="GO" id="GO:0009308">
    <property type="term" value="P:amine metabolic process"/>
    <property type="evidence" value="ECO:0007669"/>
    <property type="project" value="UniProtKB-UniRule"/>
</dbReference>
<dbReference type="GO" id="GO:0008131">
    <property type="term" value="F:primary methylamine oxidase activity"/>
    <property type="evidence" value="ECO:0007669"/>
    <property type="project" value="InterPro"/>
</dbReference>
<keyword evidence="5 8" id="KW-0560">Oxidoreductase</keyword>
<comment type="cofactor">
    <cofactor evidence="1">
        <name>Cu cation</name>
        <dbReference type="ChEBI" id="CHEBI:23378"/>
    </cofactor>
</comment>
<keyword evidence="4 7" id="KW-0801">TPQ</keyword>
<accession>A0A9W8XNR0</accession>
<dbReference type="PANTHER" id="PTHR10638">
    <property type="entry name" value="COPPER AMINE OXIDASE"/>
    <property type="match status" value="1"/>
</dbReference>